<evidence type="ECO:0000259" key="2">
    <source>
        <dbReference type="Pfam" id="PF05239"/>
    </source>
</evidence>
<dbReference type="Gene3D" id="2.30.30.240">
    <property type="entry name" value="PRC-barrel domain"/>
    <property type="match status" value="1"/>
</dbReference>
<dbReference type="InterPro" id="IPR011033">
    <property type="entry name" value="PRC_barrel-like_sf"/>
</dbReference>
<sequence length="94" mass="10329">MLVSEVLGKKVLDKNALEVGKVSDMDIDLEKGMINSVIISKGELSLKPQTFIVNINEIQKVGDYILISIAAEEVEETSKTPKKEPTKLSLGKEE</sequence>
<dbReference type="GeneID" id="71965085"/>
<dbReference type="EMBL" id="AP025698">
    <property type="protein sequence ID" value="BDH79189.1"/>
    <property type="molecule type" value="Genomic_DNA"/>
</dbReference>
<feature type="compositionally biased region" description="Basic and acidic residues" evidence="1">
    <location>
        <begin position="76"/>
        <end position="94"/>
    </location>
</feature>
<dbReference type="Pfam" id="PF05239">
    <property type="entry name" value="PRC"/>
    <property type="match status" value="1"/>
</dbReference>
<feature type="domain" description="PRC-barrel" evidence="2">
    <location>
        <begin position="2"/>
        <end position="72"/>
    </location>
</feature>
<reference evidence="3 4" key="1">
    <citation type="submission" date="2022-04" db="EMBL/GenBank/DDBJ databases">
        <title>Complete genome of Methanothermobacter tenebrarum strain RMAS.</title>
        <authorList>
            <person name="Nakamura K."/>
            <person name="Oshima K."/>
            <person name="Hattori M."/>
            <person name="Kamagata Y."/>
            <person name="Takamizawa K."/>
        </authorList>
    </citation>
    <scope>NUCLEOTIDE SEQUENCE [LARGE SCALE GENOMIC DNA]</scope>
    <source>
        <strain evidence="3 4">RMAS</strain>
    </source>
</reference>
<feature type="region of interest" description="Disordered" evidence="1">
    <location>
        <begin position="75"/>
        <end position="94"/>
    </location>
</feature>
<evidence type="ECO:0000313" key="4">
    <source>
        <dbReference type="Proteomes" id="UP000831817"/>
    </source>
</evidence>
<dbReference type="RefSeq" id="WP_248565026.1">
    <property type="nucleotide sequence ID" value="NZ_AP025698.1"/>
</dbReference>
<evidence type="ECO:0000256" key="1">
    <source>
        <dbReference type="SAM" id="MobiDB-lite"/>
    </source>
</evidence>
<keyword evidence="4" id="KW-1185">Reference proteome</keyword>
<evidence type="ECO:0000313" key="3">
    <source>
        <dbReference type="EMBL" id="BDH79189.1"/>
    </source>
</evidence>
<dbReference type="Proteomes" id="UP000831817">
    <property type="component" value="Chromosome"/>
</dbReference>
<protein>
    <recommendedName>
        <fullName evidence="2">PRC-barrel domain-containing protein</fullName>
    </recommendedName>
</protein>
<organism evidence="3 4">
    <name type="scientific">Methanothermobacter tenebrarum</name>
    <dbReference type="NCBI Taxonomy" id="680118"/>
    <lineage>
        <taxon>Archaea</taxon>
        <taxon>Methanobacteriati</taxon>
        <taxon>Methanobacteriota</taxon>
        <taxon>Methanomada group</taxon>
        <taxon>Methanobacteria</taxon>
        <taxon>Methanobacteriales</taxon>
        <taxon>Methanobacteriaceae</taxon>
        <taxon>Methanothermobacter</taxon>
    </lineage>
</organism>
<accession>A0ABM7YCY3</accession>
<name>A0ABM7YCY3_9EURY</name>
<proteinExistence type="predicted"/>
<gene>
    <name evidence="3" type="ORF">MTTB_05680</name>
</gene>
<dbReference type="SUPFAM" id="SSF50346">
    <property type="entry name" value="PRC-barrel domain"/>
    <property type="match status" value="1"/>
</dbReference>
<dbReference type="InterPro" id="IPR027275">
    <property type="entry name" value="PRC-brl_dom"/>
</dbReference>